<dbReference type="InterPro" id="IPR011390">
    <property type="entry name" value="IGFBP_rP_mac25"/>
</dbReference>
<dbReference type="Gene3D" id="2.60.40.10">
    <property type="entry name" value="Immunoglobulins"/>
    <property type="match status" value="1"/>
</dbReference>
<reference evidence="6" key="1">
    <citation type="submission" date="2025-08" db="UniProtKB">
        <authorList>
            <consortium name="Ensembl"/>
        </authorList>
    </citation>
    <scope>IDENTIFICATION</scope>
</reference>
<dbReference type="PANTHER" id="PTHR14186">
    <property type="entry name" value="INSULIN-LIKE GROWTH FACTOR BINDING PROTEIN-RELATED"/>
    <property type="match status" value="1"/>
</dbReference>
<accession>A0A8C4XSN4</accession>
<keyword evidence="3 4" id="KW-0732">Signal</keyword>
<dbReference type="GO" id="GO:0005520">
    <property type="term" value="F:insulin-like growth factor binding"/>
    <property type="evidence" value="ECO:0007669"/>
    <property type="project" value="InterPro"/>
</dbReference>
<evidence type="ECO:0000256" key="2">
    <source>
        <dbReference type="ARBA" id="ARBA00022525"/>
    </source>
</evidence>
<feature type="chain" id="PRO_5034281498" description="Ig-like domain-containing protein" evidence="4">
    <location>
        <begin position="25"/>
        <end position="271"/>
    </location>
</feature>
<feature type="domain" description="Ig-like" evidence="5">
    <location>
        <begin position="149"/>
        <end position="252"/>
    </location>
</feature>
<evidence type="ECO:0000259" key="5">
    <source>
        <dbReference type="PROSITE" id="PS50835"/>
    </source>
</evidence>
<organism evidence="6 7">
    <name type="scientific">Falco tinnunculus</name>
    <name type="common">Common kestrel</name>
    <dbReference type="NCBI Taxonomy" id="100819"/>
    <lineage>
        <taxon>Eukaryota</taxon>
        <taxon>Metazoa</taxon>
        <taxon>Chordata</taxon>
        <taxon>Craniata</taxon>
        <taxon>Vertebrata</taxon>
        <taxon>Euteleostomi</taxon>
        <taxon>Archelosauria</taxon>
        <taxon>Archosauria</taxon>
        <taxon>Dinosauria</taxon>
        <taxon>Saurischia</taxon>
        <taxon>Theropoda</taxon>
        <taxon>Coelurosauria</taxon>
        <taxon>Aves</taxon>
        <taxon>Neognathae</taxon>
        <taxon>Neoaves</taxon>
        <taxon>Telluraves</taxon>
        <taxon>Australaves</taxon>
        <taxon>Falconiformes</taxon>
        <taxon>Falconidae</taxon>
        <taxon>Falco</taxon>
    </lineage>
</organism>
<evidence type="ECO:0000313" key="7">
    <source>
        <dbReference type="Proteomes" id="UP000694562"/>
    </source>
</evidence>
<reference evidence="6" key="2">
    <citation type="submission" date="2025-09" db="UniProtKB">
        <authorList>
            <consortium name="Ensembl"/>
        </authorList>
    </citation>
    <scope>IDENTIFICATION</scope>
</reference>
<dbReference type="InterPro" id="IPR013783">
    <property type="entry name" value="Ig-like_fold"/>
</dbReference>
<dbReference type="Proteomes" id="UP000694562">
    <property type="component" value="Unplaced"/>
</dbReference>
<evidence type="ECO:0000256" key="4">
    <source>
        <dbReference type="SAM" id="SignalP"/>
    </source>
</evidence>
<dbReference type="InterPro" id="IPR007110">
    <property type="entry name" value="Ig-like_dom"/>
</dbReference>
<sequence length="271" mass="28748">CPHLPLLLPPLLLLLPLLPPPVLAPAPGPGPGLGCPSSACVVPGLRTPNACGCCVLCLRLGGDPRGGRDAVGARARRCRQSLVCASRRRPGGPDPQASRSCLCQPAGTACGPDGRWRGDPRALRPLIRHRRAARGHITSRKVSCFLPVPTIILSPQKIHNITRAQVYPSCDMKAVSTAVGTWRKVCWGSGVTLLEELPGDRANTAVQAWGGPLQDEGTGWVLIDQLMKEDEGVYQCPVANTAGEAHADGSITVLEQNRNKEAYLLARDNPA</sequence>
<proteinExistence type="predicted"/>
<evidence type="ECO:0000256" key="3">
    <source>
        <dbReference type="ARBA" id="ARBA00022729"/>
    </source>
</evidence>
<dbReference type="AlphaFoldDB" id="A0A8C4XSN4"/>
<evidence type="ECO:0000256" key="1">
    <source>
        <dbReference type="ARBA" id="ARBA00004613"/>
    </source>
</evidence>
<name>A0A8C4XSN4_FALTI</name>
<dbReference type="GO" id="GO:0001558">
    <property type="term" value="P:regulation of cell growth"/>
    <property type="evidence" value="ECO:0007669"/>
    <property type="project" value="InterPro"/>
</dbReference>
<protein>
    <recommendedName>
        <fullName evidence="5">Ig-like domain-containing protein</fullName>
    </recommendedName>
</protein>
<comment type="subcellular location">
    <subcellularLocation>
        <location evidence="1">Secreted</location>
    </subcellularLocation>
</comment>
<feature type="signal peptide" evidence="4">
    <location>
        <begin position="1"/>
        <end position="24"/>
    </location>
</feature>
<dbReference type="OMA" id="PGMVCVS"/>
<evidence type="ECO:0000313" key="6">
    <source>
        <dbReference type="Ensembl" id="ENSFTIP00000019139.1"/>
    </source>
</evidence>
<dbReference type="SUPFAM" id="SSF48726">
    <property type="entry name" value="Immunoglobulin"/>
    <property type="match status" value="1"/>
</dbReference>
<keyword evidence="2" id="KW-0964">Secreted</keyword>
<dbReference type="Ensembl" id="ENSFTIT00000019939.1">
    <property type="protein sequence ID" value="ENSFTIP00000019139.1"/>
    <property type="gene ID" value="ENSFTIG00000012616.1"/>
</dbReference>
<dbReference type="GO" id="GO:0005615">
    <property type="term" value="C:extracellular space"/>
    <property type="evidence" value="ECO:0007669"/>
    <property type="project" value="TreeGrafter"/>
</dbReference>
<dbReference type="InterPro" id="IPR036179">
    <property type="entry name" value="Ig-like_dom_sf"/>
</dbReference>
<keyword evidence="7" id="KW-1185">Reference proteome</keyword>
<dbReference type="GO" id="GO:0009966">
    <property type="term" value="P:regulation of signal transduction"/>
    <property type="evidence" value="ECO:0007669"/>
    <property type="project" value="TreeGrafter"/>
</dbReference>
<dbReference type="PROSITE" id="PS50835">
    <property type="entry name" value="IG_LIKE"/>
    <property type="match status" value="1"/>
</dbReference>
<dbReference type="PANTHER" id="PTHR14186:SF16">
    <property type="entry name" value="INSULIN-LIKE GROWTH FACTOR-BINDING PROTEIN-LIKE 1"/>
    <property type="match status" value="1"/>
</dbReference>
<dbReference type="OrthoDB" id="10012075at2759"/>